<feature type="signal peptide" evidence="1">
    <location>
        <begin position="1"/>
        <end position="22"/>
    </location>
</feature>
<gene>
    <name evidence="2" type="ORF">GGR20_001283</name>
</gene>
<evidence type="ECO:0000256" key="1">
    <source>
        <dbReference type="SAM" id="SignalP"/>
    </source>
</evidence>
<feature type="chain" id="PRO_5031097665" evidence="1">
    <location>
        <begin position="23"/>
        <end position="112"/>
    </location>
</feature>
<dbReference type="EMBL" id="JACIEW010000002">
    <property type="protein sequence ID" value="MBB4051647.1"/>
    <property type="molecule type" value="Genomic_DNA"/>
</dbReference>
<organism evidence="2 3">
    <name type="scientific">Devosia subaequoris</name>
    <dbReference type="NCBI Taxonomy" id="395930"/>
    <lineage>
        <taxon>Bacteria</taxon>
        <taxon>Pseudomonadati</taxon>
        <taxon>Pseudomonadota</taxon>
        <taxon>Alphaproteobacteria</taxon>
        <taxon>Hyphomicrobiales</taxon>
        <taxon>Devosiaceae</taxon>
        <taxon>Devosia</taxon>
    </lineage>
</organism>
<proteinExistence type="predicted"/>
<keyword evidence="1" id="KW-0732">Signal</keyword>
<evidence type="ECO:0000313" key="3">
    <source>
        <dbReference type="Proteomes" id="UP000547011"/>
    </source>
</evidence>
<comment type="caution">
    <text evidence="2">The sequence shown here is derived from an EMBL/GenBank/DDBJ whole genome shotgun (WGS) entry which is preliminary data.</text>
</comment>
<evidence type="ECO:0000313" key="2">
    <source>
        <dbReference type="EMBL" id="MBB4051647.1"/>
    </source>
</evidence>
<keyword evidence="3" id="KW-1185">Reference proteome</keyword>
<reference evidence="2 3" key="1">
    <citation type="submission" date="2020-08" db="EMBL/GenBank/DDBJ databases">
        <title>Genomic Encyclopedia of Type Strains, Phase IV (KMG-IV): sequencing the most valuable type-strain genomes for metagenomic binning, comparative biology and taxonomic classification.</title>
        <authorList>
            <person name="Goeker M."/>
        </authorList>
    </citation>
    <scope>NUCLEOTIDE SEQUENCE [LARGE SCALE GENOMIC DNA]</scope>
    <source>
        <strain evidence="2 3">DSM 23447</strain>
    </source>
</reference>
<name>A0A7W6IL62_9HYPH</name>
<accession>A0A7W6IL62</accession>
<protein>
    <submittedName>
        <fullName evidence="2">Uncharacterized protein</fullName>
    </submittedName>
</protein>
<dbReference type="Proteomes" id="UP000547011">
    <property type="component" value="Unassembled WGS sequence"/>
</dbReference>
<sequence>MKYFVTGAVLLVSFALAVPAIAAPGQCSITGLDPFDCDVTVDGGGITFALPSGETFVFAHEADGEGLGYLIPAEPQPGRYPEELGRFVPVESEPGCWLGDKDGMKFCAALVQ</sequence>
<dbReference type="AlphaFoldDB" id="A0A7W6IL62"/>